<dbReference type="SMART" id="SM00271">
    <property type="entry name" value="DnaJ"/>
    <property type="match status" value="1"/>
</dbReference>
<dbReference type="SUPFAM" id="SSF49493">
    <property type="entry name" value="HSP40/DnaJ peptide-binding domain"/>
    <property type="match status" value="2"/>
</dbReference>
<feature type="binding site" evidence="14">
    <location>
        <position position="151"/>
    </location>
    <ligand>
        <name>Zn(2+)</name>
        <dbReference type="ChEBI" id="CHEBI:29105"/>
        <label>1</label>
    </ligand>
</feature>
<dbReference type="InterPro" id="IPR001305">
    <property type="entry name" value="HSP_DnaJ_Cys-rich_dom"/>
</dbReference>
<evidence type="ECO:0000256" key="3">
    <source>
        <dbReference type="ARBA" id="ARBA00022490"/>
    </source>
</evidence>
<dbReference type="PROSITE" id="PS00636">
    <property type="entry name" value="DNAJ_1"/>
    <property type="match status" value="1"/>
</dbReference>
<accession>A0A1H7EZK0</accession>
<dbReference type="Pfam" id="PF00684">
    <property type="entry name" value="DnaJ_CXXCXGXG"/>
    <property type="match status" value="1"/>
</dbReference>
<feature type="binding site" evidence="14">
    <location>
        <position position="204"/>
    </location>
    <ligand>
        <name>Zn(2+)</name>
        <dbReference type="ChEBI" id="CHEBI:29105"/>
        <label>1</label>
    </ligand>
</feature>
<dbReference type="FunFam" id="1.10.287.110:FF:000034">
    <property type="entry name" value="Chaperone protein DnaJ"/>
    <property type="match status" value="1"/>
</dbReference>
<evidence type="ECO:0000256" key="5">
    <source>
        <dbReference type="ARBA" id="ARBA00022723"/>
    </source>
</evidence>
<dbReference type="PRINTS" id="PR00625">
    <property type="entry name" value="JDOMAIN"/>
</dbReference>
<evidence type="ECO:0000256" key="7">
    <source>
        <dbReference type="ARBA" id="ARBA00022771"/>
    </source>
</evidence>
<dbReference type="Proteomes" id="UP000199256">
    <property type="component" value="Unassembled WGS sequence"/>
</dbReference>
<feature type="binding site" evidence="14">
    <location>
        <position position="201"/>
    </location>
    <ligand>
        <name>Zn(2+)</name>
        <dbReference type="ChEBI" id="CHEBI:29105"/>
        <label>1</label>
    </ligand>
</feature>
<feature type="repeat" description="CXXCXGXG motif" evidence="14">
    <location>
        <begin position="187"/>
        <end position="194"/>
    </location>
</feature>
<evidence type="ECO:0000256" key="12">
    <source>
        <dbReference type="ARBA" id="ARBA00061004"/>
    </source>
</evidence>
<dbReference type="InterPro" id="IPR018253">
    <property type="entry name" value="DnaJ_domain_CS"/>
</dbReference>
<dbReference type="GO" id="GO:0005524">
    <property type="term" value="F:ATP binding"/>
    <property type="evidence" value="ECO:0007669"/>
    <property type="project" value="InterPro"/>
</dbReference>
<keyword evidence="3 14" id="KW-0963">Cytoplasm</keyword>
<dbReference type="GO" id="GO:0031072">
    <property type="term" value="F:heat shock protein binding"/>
    <property type="evidence" value="ECO:0007669"/>
    <property type="project" value="InterPro"/>
</dbReference>
<dbReference type="NCBIfam" id="NF008035">
    <property type="entry name" value="PRK10767.1"/>
    <property type="match status" value="1"/>
</dbReference>
<feature type="repeat" description="CXXCXGXG motif" evidence="14">
    <location>
        <begin position="165"/>
        <end position="172"/>
    </location>
</feature>
<comment type="cofactor">
    <cofactor evidence="14">
        <name>Zn(2+)</name>
        <dbReference type="ChEBI" id="CHEBI:29105"/>
    </cofactor>
    <text evidence="14">Binds 2 Zn(2+) ions per monomer.</text>
</comment>
<dbReference type="OrthoDB" id="9779889at2"/>
<dbReference type="Gene3D" id="1.10.287.110">
    <property type="entry name" value="DnaJ domain"/>
    <property type="match status" value="1"/>
</dbReference>
<gene>
    <name evidence="14" type="primary">dnaJ</name>
    <name evidence="18" type="ORF">SAMN05444515_10155</name>
</gene>
<dbReference type="CDD" id="cd06257">
    <property type="entry name" value="DnaJ"/>
    <property type="match status" value="1"/>
</dbReference>
<comment type="subunit">
    <text evidence="2 14">Homodimer.</text>
</comment>
<dbReference type="HAMAP" id="MF_01152">
    <property type="entry name" value="DnaJ"/>
    <property type="match status" value="1"/>
</dbReference>
<evidence type="ECO:0000256" key="4">
    <source>
        <dbReference type="ARBA" id="ARBA00022705"/>
    </source>
</evidence>
<feature type="domain" description="CR-type" evidence="17">
    <location>
        <begin position="135"/>
        <end position="213"/>
    </location>
</feature>
<evidence type="ECO:0000256" key="13">
    <source>
        <dbReference type="ARBA" id="ARBA00067609"/>
    </source>
</evidence>
<dbReference type="GO" id="GO:0006260">
    <property type="term" value="P:DNA replication"/>
    <property type="evidence" value="ECO:0007669"/>
    <property type="project" value="UniProtKB-KW"/>
</dbReference>
<evidence type="ECO:0000256" key="1">
    <source>
        <dbReference type="ARBA" id="ARBA00004496"/>
    </source>
</evidence>
<reference evidence="19" key="1">
    <citation type="submission" date="2016-10" db="EMBL/GenBank/DDBJ databases">
        <authorList>
            <person name="Varghese N."/>
            <person name="Submissions S."/>
        </authorList>
    </citation>
    <scope>NUCLEOTIDE SEQUENCE [LARGE SCALE GENOMIC DNA]</scope>
    <source>
        <strain evidence="19">DSM 241</strain>
    </source>
</reference>
<comment type="function">
    <text evidence="11 14">Participates actively in the response to hyperosmotic and heat shock by preventing the aggregation of stress-denatured proteins and by disaggregating proteins, also in an autonomous, DnaK-independent fashion. Unfolded proteins bind initially to DnaJ; upon interaction with the DnaJ-bound protein, DnaK hydrolyzes its bound ATP, resulting in the formation of a stable complex. GrpE releases ADP from DnaK; ATP binding to DnaK triggers the release of the substrate protein, thus completing the reaction cycle. Several rounds of ATP-dependent interactions between DnaJ, DnaK and GrpE are required for fully efficient folding. Also involved, together with DnaK and GrpE, in the DNA replication of plasmids through activation of initiation proteins.</text>
</comment>
<feature type="binding site" evidence="14">
    <location>
        <position position="165"/>
    </location>
    <ligand>
        <name>Zn(2+)</name>
        <dbReference type="ChEBI" id="CHEBI:29105"/>
        <label>2</label>
    </ligand>
</feature>
<feature type="binding site" evidence="14">
    <location>
        <position position="168"/>
    </location>
    <ligand>
        <name>Zn(2+)</name>
        <dbReference type="ChEBI" id="CHEBI:29105"/>
        <label>2</label>
    </ligand>
</feature>
<comment type="domain">
    <text evidence="14">The J domain is necessary and sufficient to stimulate DnaK ATPase activity. Zinc center 1 plays an important role in the autonomous, DnaK-independent chaperone activity of DnaJ. Zinc center 2 is essential for interaction with DnaK and for DnaJ activity.</text>
</comment>
<dbReference type="InterPro" id="IPR002939">
    <property type="entry name" value="DnaJ_C"/>
</dbReference>
<name>A0A1H7EZK0_9GAMM</name>
<evidence type="ECO:0000313" key="19">
    <source>
        <dbReference type="Proteomes" id="UP000199256"/>
    </source>
</evidence>
<dbReference type="InterPro" id="IPR036410">
    <property type="entry name" value="HSP_DnaJ_Cys-rich_dom_sf"/>
</dbReference>
<keyword evidence="4 14" id="KW-0235">DNA replication</keyword>
<dbReference type="Gene3D" id="2.60.260.20">
    <property type="entry name" value="Urease metallochaperone UreE, N-terminal domain"/>
    <property type="match status" value="2"/>
</dbReference>
<organism evidence="18 19">
    <name type="scientific">Ectothiorhodospira marina</name>
    <dbReference type="NCBI Taxonomy" id="1396821"/>
    <lineage>
        <taxon>Bacteria</taxon>
        <taxon>Pseudomonadati</taxon>
        <taxon>Pseudomonadota</taxon>
        <taxon>Gammaproteobacteria</taxon>
        <taxon>Chromatiales</taxon>
        <taxon>Ectothiorhodospiraceae</taxon>
        <taxon>Ectothiorhodospira</taxon>
    </lineage>
</organism>
<comment type="similarity">
    <text evidence="12 14">Belongs to the DnaJ family.</text>
</comment>
<evidence type="ECO:0000256" key="11">
    <source>
        <dbReference type="ARBA" id="ARBA00053423"/>
    </source>
</evidence>
<evidence type="ECO:0000256" key="14">
    <source>
        <dbReference type="HAMAP-Rule" id="MF_01152"/>
    </source>
</evidence>
<dbReference type="GO" id="GO:0042026">
    <property type="term" value="P:protein refolding"/>
    <property type="evidence" value="ECO:0007669"/>
    <property type="project" value="TreeGrafter"/>
</dbReference>
<feature type="zinc finger region" description="CR-type" evidence="15">
    <location>
        <begin position="135"/>
        <end position="213"/>
    </location>
</feature>
<comment type="subcellular location">
    <subcellularLocation>
        <location evidence="1 14">Cytoplasm</location>
    </subcellularLocation>
</comment>
<keyword evidence="8 14" id="KW-0862">Zinc</keyword>
<feature type="repeat" description="CXXCXGXG motif" evidence="14">
    <location>
        <begin position="201"/>
        <end position="208"/>
    </location>
</feature>
<dbReference type="InterPro" id="IPR001623">
    <property type="entry name" value="DnaJ_domain"/>
</dbReference>
<feature type="binding site" evidence="14">
    <location>
        <position position="148"/>
    </location>
    <ligand>
        <name>Zn(2+)</name>
        <dbReference type="ChEBI" id="CHEBI:29105"/>
        <label>1</label>
    </ligand>
</feature>
<dbReference type="PANTHER" id="PTHR43096">
    <property type="entry name" value="DNAJ HOMOLOG 1, MITOCHONDRIAL-RELATED"/>
    <property type="match status" value="1"/>
</dbReference>
<dbReference type="EMBL" id="FOAA01000001">
    <property type="protein sequence ID" value="SEK19198.1"/>
    <property type="molecule type" value="Genomic_DNA"/>
</dbReference>
<evidence type="ECO:0000256" key="9">
    <source>
        <dbReference type="ARBA" id="ARBA00023016"/>
    </source>
</evidence>
<evidence type="ECO:0000256" key="6">
    <source>
        <dbReference type="ARBA" id="ARBA00022737"/>
    </source>
</evidence>
<dbReference type="GO" id="GO:0005737">
    <property type="term" value="C:cytoplasm"/>
    <property type="evidence" value="ECO:0007669"/>
    <property type="project" value="UniProtKB-SubCell"/>
</dbReference>
<keyword evidence="19" id="KW-1185">Reference proteome</keyword>
<dbReference type="PROSITE" id="PS51188">
    <property type="entry name" value="ZF_CR"/>
    <property type="match status" value="1"/>
</dbReference>
<dbReference type="GO" id="GO:0008270">
    <property type="term" value="F:zinc ion binding"/>
    <property type="evidence" value="ECO:0007669"/>
    <property type="project" value="UniProtKB-UniRule"/>
</dbReference>
<dbReference type="PANTHER" id="PTHR43096:SF48">
    <property type="entry name" value="CHAPERONE PROTEIN DNAJ"/>
    <property type="match status" value="1"/>
</dbReference>
<evidence type="ECO:0000313" key="18">
    <source>
        <dbReference type="EMBL" id="SEK19198.1"/>
    </source>
</evidence>
<keyword evidence="5 14" id="KW-0479">Metal-binding</keyword>
<sequence>MAKRDYYEVLGVAKNASEDALKKAFRRMAMKYHPDRNPGDKQAEDRFKEAREAYEVLSDARKRAAYDQFGHAGVDGVRGGGGGGGAGGGSFSDIFEDIFGDIFGTSARGGGGSGAFRGSDLQYNLEMTLEEAVFGTDVKIRVPTLSTCQACNGSGAAPGTTPETCDTCGGMGRVRMQQGFFSVQQTCPRCRGTGKIIPKPCGTCRGQGRVEERRTLTVTVPPGVDSGDRIRLSGEGEAGINGGPSGDLYVQVHVKPHQIFTRKGSDLYCEVPISFATATLGGELEIPTLKGRVALKVPPETQTGRLFRLRGKGVRSVHGGAEGDMICSVKLETPINLTKEQKELLQQFEASMKAGGERHSPQHEGWLDGVKGFFEDLKFWRKS</sequence>
<dbReference type="Pfam" id="PF01556">
    <property type="entry name" value="DnaJ_C"/>
    <property type="match status" value="1"/>
</dbReference>
<keyword evidence="10 14" id="KW-0143">Chaperone</keyword>
<feature type="binding site" evidence="14">
    <location>
        <position position="187"/>
    </location>
    <ligand>
        <name>Zn(2+)</name>
        <dbReference type="ChEBI" id="CHEBI:29105"/>
        <label>2</label>
    </ligand>
</feature>
<dbReference type="GO" id="GO:0051082">
    <property type="term" value="F:unfolded protein binding"/>
    <property type="evidence" value="ECO:0007669"/>
    <property type="project" value="UniProtKB-UniRule"/>
</dbReference>
<dbReference type="FunFam" id="2.60.260.20:FF:000004">
    <property type="entry name" value="Molecular chaperone DnaJ"/>
    <property type="match status" value="1"/>
</dbReference>
<keyword evidence="6 14" id="KW-0677">Repeat</keyword>
<evidence type="ECO:0000259" key="17">
    <source>
        <dbReference type="PROSITE" id="PS51188"/>
    </source>
</evidence>
<dbReference type="InterPro" id="IPR012724">
    <property type="entry name" value="DnaJ"/>
</dbReference>
<dbReference type="FunFam" id="2.10.230.10:FF:000002">
    <property type="entry name" value="Molecular chaperone DnaJ"/>
    <property type="match status" value="1"/>
</dbReference>
<dbReference type="InterPro" id="IPR008971">
    <property type="entry name" value="HSP40/DnaJ_pept-bd"/>
</dbReference>
<proteinExistence type="inferred from homology"/>
<evidence type="ECO:0000256" key="2">
    <source>
        <dbReference type="ARBA" id="ARBA00011738"/>
    </source>
</evidence>
<protein>
    <recommendedName>
        <fullName evidence="13 14">Chaperone protein DnaJ</fullName>
    </recommendedName>
</protein>
<dbReference type="SUPFAM" id="SSF57938">
    <property type="entry name" value="DnaJ/Hsp40 cysteine-rich domain"/>
    <property type="match status" value="1"/>
</dbReference>
<dbReference type="STRING" id="1396821.SAMN05444515_10155"/>
<feature type="binding site" evidence="14">
    <location>
        <position position="190"/>
    </location>
    <ligand>
        <name>Zn(2+)</name>
        <dbReference type="ChEBI" id="CHEBI:29105"/>
        <label>2</label>
    </ligand>
</feature>
<dbReference type="SUPFAM" id="SSF46565">
    <property type="entry name" value="Chaperone J-domain"/>
    <property type="match status" value="1"/>
</dbReference>
<keyword evidence="9 14" id="KW-0346">Stress response</keyword>
<keyword evidence="7 14" id="KW-0863">Zinc-finger</keyword>
<dbReference type="InterPro" id="IPR036869">
    <property type="entry name" value="J_dom_sf"/>
</dbReference>
<dbReference type="PROSITE" id="PS50076">
    <property type="entry name" value="DNAJ_2"/>
    <property type="match status" value="1"/>
</dbReference>
<feature type="domain" description="J" evidence="16">
    <location>
        <begin position="5"/>
        <end position="70"/>
    </location>
</feature>
<dbReference type="Gene3D" id="2.10.230.10">
    <property type="entry name" value="Heat shock protein DnaJ, cysteine-rich domain"/>
    <property type="match status" value="1"/>
</dbReference>
<dbReference type="GO" id="GO:0009408">
    <property type="term" value="P:response to heat"/>
    <property type="evidence" value="ECO:0007669"/>
    <property type="project" value="InterPro"/>
</dbReference>
<evidence type="ECO:0000256" key="15">
    <source>
        <dbReference type="PROSITE-ProRule" id="PRU00546"/>
    </source>
</evidence>
<dbReference type="AlphaFoldDB" id="A0A1H7EZK0"/>
<dbReference type="CDD" id="cd10747">
    <property type="entry name" value="DnaJ_C"/>
    <property type="match status" value="1"/>
</dbReference>
<dbReference type="Pfam" id="PF00226">
    <property type="entry name" value="DnaJ"/>
    <property type="match status" value="1"/>
</dbReference>
<evidence type="ECO:0000259" key="16">
    <source>
        <dbReference type="PROSITE" id="PS50076"/>
    </source>
</evidence>
<dbReference type="NCBIfam" id="TIGR02349">
    <property type="entry name" value="DnaJ_bact"/>
    <property type="match status" value="1"/>
</dbReference>
<evidence type="ECO:0000256" key="10">
    <source>
        <dbReference type="ARBA" id="ARBA00023186"/>
    </source>
</evidence>
<feature type="repeat" description="CXXCXGXG motif" evidence="14">
    <location>
        <begin position="148"/>
        <end position="155"/>
    </location>
</feature>
<dbReference type="RefSeq" id="WP_090249417.1">
    <property type="nucleotide sequence ID" value="NZ_FOAA01000001.1"/>
</dbReference>
<dbReference type="CDD" id="cd10719">
    <property type="entry name" value="DnaJ_zf"/>
    <property type="match status" value="1"/>
</dbReference>
<evidence type="ECO:0000256" key="8">
    <source>
        <dbReference type="ARBA" id="ARBA00022833"/>
    </source>
</evidence>